<evidence type="ECO:0000256" key="4">
    <source>
        <dbReference type="ARBA" id="ARBA00022679"/>
    </source>
</evidence>
<evidence type="ECO:0000256" key="1">
    <source>
        <dbReference type="ARBA" id="ARBA00022490"/>
    </source>
</evidence>
<dbReference type="Gene3D" id="3.40.50.150">
    <property type="entry name" value="Vaccinia Virus protein VP39"/>
    <property type="match status" value="1"/>
</dbReference>
<gene>
    <name evidence="7 10" type="primary">rsmA</name>
    <name evidence="7" type="synonym">ksgA</name>
    <name evidence="10" type="ORF">IAG03_04985</name>
</gene>
<evidence type="ECO:0000259" key="9">
    <source>
        <dbReference type="SMART" id="SM00650"/>
    </source>
</evidence>
<dbReference type="InterPro" id="IPR001737">
    <property type="entry name" value="KsgA/Erm"/>
</dbReference>
<keyword evidence="2 7" id="KW-0698">rRNA processing</keyword>
<dbReference type="InterPro" id="IPR029063">
    <property type="entry name" value="SAM-dependent_MTases_sf"/>
</dbReference>
<sequence>MDRLSDRSVIREVLQRHGFQFSHALGQNFLVNPSVCPRMAQQCGADMETGVLEVGPGIGVLTKELGKVSRKVVAVELDRRLFPVLEETLAGQENIKVIEGDILKLDLKALFASEFPGMRAVVCANLPYYITSPVIMRLLEERLPIDSITVMVQKEAAARLCAAPGERACGAVSAAVRYYAEPEILFSVSRGSFCPAPNVDSAVIRLAIRKTPPVQVVSEQLFFRVVKAAFGQRRKTALNAVSAGLALAKEPVSKALAEAEIPAGARAEQLSLEQFAALANALAPAFRSQNGAV</sequence>
<dbReference type="Pfam" id="PF00398">
    <property type="entry name" value="RrnaAD"/>
    <property type="match status" value="1"/>
</dbReference>
<dbReference type="FunFam" id="1.10.8.100:FF:000001">
    <property type="entry name" value="Ribosomal RNA small subunit methyltransferase A"/>
    <property type="match status" value="1"/>
</dbReference>
<keyword evidence="11" id="KW-1185">Reference proteome</keyword>
<feature type="binding site" evidence="7 8">
    <location>
        <position position="125"/>
    </location>
    <ligand>
        <name>S-adenosyl-L-methionine</name>
        <dbReference type="ChEBI" id="CHEBI:59789"/>
    </ligand>
</feature>
<dbReference type="PROSITE" id="PS51689">
    <property type="entry name" value="SAM_RNA_A_N6_MT"/>
    <property type="match status" value="1"/>
</dbReference>
<keyword evidence="4 7" id="KW-0808">Transferase</keyword>
<dbReference type="PROSITE" id="PS01131">
    <property type="entry name" value="RRNA_A_DIMETH"/>
    <property type="match status" value="1"/>
</dbReference>
<evidence type="ECO:0000256" key="8">
    <source>
        <dbReference type="PROSITE-ProRule" id="PRU01026"/>
    </source>
</evidence>
<keyword evidence="1 7" id="KW-0963">Cytoplasm</keyword>
<dbReference type="SUPFAM" id="SSF53335">
    <property type="entry name" value="S-adenosyl-L-methionine-dependent methyltransferases"/>
    <property type="match status" value="1"/>
</dbReference>
<dbReference type="NCBIfam" id="TIGR00755">
    <property type="entry name" value="ksgA"/>
    <property type="match status" value="1"/>
</dbReference>
<comment type="similarity">
    <text evidence="7">Belongs to the class I-like SAM-binding methyltransferase superfamily. rRNA adenine N(6)-methyltransferase family. RsmA subfamily.</text>
</comment>
<evidence type="ECO:0000256" key="5">
    <source>
        <dbReference type="ARBA" id="ARBA00022691"/>
    </source>
</evidence>
<keyword evidence="5 7" id="KW-0949">S-adenosyl-L-methionine</keyword>
<dbReference type="CDD" id="cd02440">
    <property type="entry name" value="AdoMet_MTases"/>
    <property type="match status" value="1"/>
</dbReference>
<keyword evidence="3 7" id="KW-0489">Methyltransferase</keyword>
<dbReference type="PANTHER" id="PTHR11727">
    <property type="entry name" value="DIMETHYLADENOSINE TRANSFERASE"/>
    <property type="match status" value="1"/>
</dbReference>
<comment type="catalytic activity">
    <reaction evidence="7">
        <text>adenosine(1518)/adenosine(1519) in 16S rRNA + 4 S-adenosyl-L-methionine = N(6)-dimethyladenosine(1518)/N(6)-dimethyladenosine(1519) in 16S rRNA + 4 S-adenosyl-L-homocysteine + 4 H(+)</text>
        <dbReference type="Rhea" id="RHEA:19609"/>
        <dbReference type="Rhea" id="RHEA-COMP:10232"/>
        <dbReference type="Rhea" id="RHEA-COMP:10233"/>
        <dbReference type="ChEBI" id="CHEBI:15378"/>
        <dbReference type="ChEBI" id="CHEBI:57856"/>
        <dbReference type="ChEBI" id="CHEBI:59789"/>
        <dbReference type="ChEBI" id="CHEBI:74411"/>
        <dbReference type="ChEBI" id="CHEBI:74493"/>
        <dbReference type="EC" id="2.1.1.182"/>
    </reaction>
</comment>
<dbReference type="InterPro" id="IPR020598">
    <property type="entry name" value="rRNA_Ade_methylase_Trfase_N"/>
</dbReference>
<reference evidence="10" key="1">
    <citation type="submission" date="2020-08" db="EMBL/GenBank/DDBJ databases">
        <title>Genome public.</title>
        <authorList>
            <person name="Liu C."/>
            <person name="Sun Q."/>
        </authorList>
    </citation>
    <scope>NUCLEOTIDE SEQUENCE</scope>
    <source>
        <strain evidence="10">NSJ-40</strain>
    </source>
</reference>
<feature type="binding site" evidence="7 8">
    <location>
        <position position="101"/>
    </location>
    <ligand>
        <name>S-adenosyl-L-methionine</name>
        <dbReference type="ChEBI" id="CHEBI:59789"/>
    </ligand>
</feature>
<dbReference type="Proteomes" id="UP000651482">
    <property type="component" value="Unassembled WGS sequence"/>
</dbReference>
<feature type="binding site" evidence="7 8">
    <location>
        <position position="76"/>
    </location>
    <ligand>
        <name>S-adenosyl-L-methionine</name>
        <dbReference type="ChEBI" id="CHEBI:59789"/>
    </ligand>
</feature>
<dbReference type="InterPro" id="IPR020596">
    <property type="entry name" value="rRNA_Ade_Mease_Trfase_CS"/>
</dbReference>
<comment type="caution">
    <text evidence="10">The sequence shown here is derived from an EMBL/GenBank/DDBJ whole genome shotgun (WGS) entry which is preliminary data.</text>
</comment>
<dbReference type="InterPro" id="IPR011530">
    <property type="entry name" value="rRNA_adenine_dimethylase"/>
</dbReference>
<dbReference type="HAMAP" id="MF_00607">
    <property type="entry name" value="16SrRNA_methyltr_A"/>
    <property type="match status" value="1"/>
</dbReference>
<feature type="binding site" evidence="7 8">
    <location>
        <position position="30"/>
    </location>
    <ligand>
        <name>S-adenosyl-L-methionine</name>
        <dbReference type="ChEBI" id="CHEBI:59789"/>
    </ligand>
</feature>
<dbReference type="GO" id="GO:0003723">
    <property type="term" value="F:RNA binding"/>
    <property type="evidence" value="ECO:0007669"/>
    <property type="project" value="UniProtKB-UniRule"/>
</dbReference>
<dbReference type="AlphaFoldDB" id="A0A926DAG7"/>
<feature type="binding site" evidence="7 8">
    <location>
        <position position="55"/>
    </location>
    <ligand>
        <name>S-adenosyl-L-methionine</name>
        <dbReference type="ChEBI" id="CHEBI:59789"/>
    </ligand>
</feature>
<dbReference type="GO" id="GO:0005829">
    <property type="term" value="C:cytosol"/>
    <property type="evidence" value="ECO:0007669"/>
    <property type="project" value="TreeGrafter"/>
</dbReference>
<proteinExistence type="inferred from homology"/>
<comment type="subcellular location">
    <subcellularLocation>
        <location evidence="7">Cytoplasm</location>
    </subcellularLocation>
</comment>
<keyword evidence="6 7" id="KW-0694">RNA-binding</keyword>
<comment type="function">
    <text evidence="7">Specifically dimethylates two adjacent adenosines (A1518 and A1519) in the loop of a conserved hairpin near the 3'-end of 16S rRNA in the 30S particle. May play a critical role in biogenesis of 30S subunits.</text>
</comment>
<dbReference type="InterPro" id="IPR023165">
    <property type="entry name" value="rRNA_Ade_diMease-like_C"/>
</dbReference>
<evidence type="ECO:0000256" key="2">
    <source>
        <dbReference type="ARBA" id="ARBA00022552"/>
    </source>
</evidence>
<feature type="binding site" evidence="7 8">
    <location>
        <position position="28"/>
    </location>
    <ligand>
        <name>S-adenosyl-L-methionine</name>
        <dbReference type="ChEBI" id="CHEBI:59789"/>
    </ligand>
</feature>
<feature type="domain" description="Ribosomal RNA adenine methylase transferase N-terminal" evidence="9">
    <location>
        <begin position="35"/>
        <end position="210"/>
    </location>
</feature>
<evidence type="ECO:0000313" key="11">
    <source>
        <dbReference type="Proteomes" id="UP000651482"/>
    </source>
</evidence>
<evidence type="ECO:0000256" key="6">
    <source>
        <dbReference type="ARBA" id="ARBA00022884"/>
    </source>
</evidence>
<organism evidence="10 11">
    <name type="scientific">Yeguia hominis</name>
    <dbReference type="NCBI Taxonomy" id="2763662"/>
    <lineage>
        <taxon>Bacteria</taxon>
        <taxon>Bacillati</taxon>
        <taxon>Bacillota</taxon>
        <taxon>Clostridia</taxon>
        <taxon>Eubacteriales</taxon>
        <taxon>Yeguiaceae</taxon>
        <taxon>Yeguia</taxon>
    </lineage>
</organism>
<dbReference type="EC" id="2.1.1.182" evidence="7"/>
<dbReference type="EMBL" id="JACRSN010000005">
    <property type="protein sequence ID" value="MBC8533370.1"/>
    <property type="molecule type" value="Genomic_DNA"/>
</dbReference>
<evidence type="ECO:0000256" key="3">
    <source>
        <dbReference type="ARBA" id="ARBA00022603"/>
    </source>
</evidence>
<dbReference type="PANTHER" id="PTHR11727:SF7">
    <property type="entry name" value="DIMETHYLADENOSINE TRANSFERASE-RELATED"/>
    <property type="match status" value="1"/>
</dbReference>
<dbReference type="RefSeq" id="WP_249318722.1">
    <property type="nucleotide sequence ID" value="NZ_JACRSN010000005.1"/>
</dbReference>
<dbReference type="SMART" id="SM00650">
    <property type="entry name" value="rADc"/>
    <property type="match status" value="1"/>
</dbReference>
<protein>
    <recommendedName>
        <fullName evidence="7">Ribosomal RNA small subunit methyltransferase A</fullName>
        <ecNumber evidence="7">2.1.1.182</ecNumber>
    </recommendedName>
    <alternativeName>
        <fullName evidence="7">16S rRNA (adenine(1518)-N(6)/adenine(1519)-N(6))-dimethyltransferase</fullName>
    </alternativeName>
    <alternativeName>
        <fullName evidence="7">16S rRNA dimethyladenosine transferase</fullName>
    </alternativeName>
    <alternativeName>
        <fullName evidence="7">16S rRNA dimethylase</fullName>
    </alternativeName>
    <alternativeName>
        <fullName evidence="7">S-adenosylmethionine-6-N', N'-adenosyl(rRNA) dimethyltransferase</fullName>
    </alternativeName>
</protein>
<evidence type="ECO:0000256" key="7">
    <source>
        <dbReference type="HAMAP-Rule" id="MF_00607"/>
    </source>
</evidence>
<evidence type="ECO:0000313" key="10">
    <source>
        <dbReference type="EMBL" id="MBC8533370.1"/>
    </source>
</evidence>
<dbReference type="FunFam" id="3.40.50.150:FF:000023">
    <property type="entry name" value="Ribosomal RNA small subunit methyltransferase A"/>
    <property type="match status" value="1"/>
</dbReference>
<dbReference type="GO" id="GO:0052908">
    <property type="term" value="F:16S rRNA (adenine(1518)-N(6)/adenine(1519)-N(6))-dimethyltransferase activity"/>
    <property type="evidence" value="ECO:0007669"/>
    <property type="project" value="UniProtKB-EC"/>
</dbReference>
<name>A0A926DAG7_9FIRM</name>
<accession>A0A926DAG7</accession>
<dbReference type="Gene3D" id="1.10.8.100">
    <property type="entry name" value="Ribosomal RNA adenine dimethylase-like, domain 2"/>
    <property type="match status" value="1"/>
</dbReference>